<reference evidence="1 2" key="1">
    <citation type="submission" date="2020-08" db="EMBL/GenBank/DDBJ databases">
        <title>Genomic Encyclopedia of Type Strains, Phase IV (KMG-IV): sequencing the most valuable type-strain genomes for metagenomic binning, comparative biology and taxonomic classification.</title>
        <authorList>
            <person name="Goeker M."/>
        </authorList>
    </citation>
    <scope>NUCLEOTIDE SEQUENCE [LARGE SCALE GENOMIC DNA]</scope>
    <source>
        <strain evidence="1 2">DSM 2163</strain>
    </source>
</reference>
<keyword evidence="2" id="KW-1185">Reference proteome</keyword>
<comment type="caution">
    <text evidence="1">The sequence shown here is derived from an EMBL/GenBank/DDBJ whole genome shotgun (WGS) entry which is preliminary data.</text>
</comment>
<evidence type="ECO:0000313" key="1">
    <source>
        <dbReference type="EMBL" id="MBB5759888.1"/>
    </source>
</evidence>
<gene>
    <name evidence="1" type="ORF">HNR00_004625</name>
</gene>
<proteinExistence type="predicted"/>
<accession>A0A840ZS62</accession>
<dbReference type="EMBL" id="JACHOP010000030">
    <property type="protein sequence ID" value="MBB5759888.1"/>
    <property type="molecule type" value="Genomic_DNA"/>
</dbReference>
<name>A0A840ZS62_9HYPH</name>
<dbReference type="AlphaFoldDB" id="A0A840ZS62"/>
<evidence type="ECO:0000313" key="2">
    <source>
        <dbReference type="Proteomes" id="UP000583454"/>
    </source>
</evidence>
<dbReference type="Proteomes" id="UP000583454">
    <property type="component" value="Unassembled WGS sequence"/>
</dbReference>
<dbReference type="RefSeq" id="WP_183573374.1">
    <property type="nucleotide sequence ID" value="NZ_JACHOP010000030.1"/>
</dbReference>
<organism evidence="1 2">
    <name type="scientific">Methylorubrum rhodinum</name>
    <dbReference type="NCBI Taxonomy" id="29428"/>
    <lineage>
        <taxon>Bacteria</taxon>
        <taxon>Pseudomonadati</taxon>
        <taxon>Pseudomonadota</taxon>
        <taxon>Alphaproteobacteria</taxon>
        <taxon>Hyphomicrobiales</taxon>
        <taxon>Methylobacteriaceae</taxon>
        <taxon>Methylorubrum</taxon>
    </lineage>
</organism>
<protein>
    <submittedName>
        <fullName evidence="1">Uncharacterized protein</fullName>
    </submittedName>
</protein>
<sequence>MHPAPYGRLRGTYDIYYWLARAGRHAPGVSPERVREIAADAAELAERFRLVMPYDTAAAFYLREDLEARIAAFEAEGIDWRDGVD</sequence>